<evidence type="ECO:0000256" key="13">
    <source>
        <dbReference type="ARBA" id="ARBA00023251"/>
    </source>
</evidence>
<dbReference type="EC" id="2.4.99.28" evidence="15"/>
<evidence type="ECO:0000259" key="17">
    <source>
        <dbReference type="Pfam" id="PF00912"/>
    </source>
</evidence>
<evidence type="ECO:0000256" key="7">
    <source>
        <dbReference type="ARBA" id="ARBA00022692"/>
    </source>
</evidence>
<dbReference type="EMBL" id="CP058561">
    <property type="protein sequence ID" value="QUH30607.1"/>
    <property type="molecule type" value="Genomic_DNA"/>
</dbReference>
<dbReference type="GO" id="GO:0046677">
    <property type="term" value="P:response to antibiotic"/>
    <property type="evidence" value="ECO:0007669"/>
    <property type="project" value="UniProtKB-KW"/>
</dbReference>
<dbReference type="PANTHER" id="PTHR32282:SF11">
    <property type="entry name" value="PENICILLIN-BINDING PROTEIN 1B"/>
    <property type="match status" value="1"/>
</dbReference>
<evidence type="ECO:0000256" key="12">
    <source>
        <dbReference type="ARBA" id="ARBA00023136"/>
    </source>
</evidence>
<evidence type="ECO:0000256" key="10">
    <source>
        <dbReference type="ARBA" id="ARBA00022984"/>
    </source>
</evidence>
<evidence type="ECO:0000256" key="11">
    <source>
        <dbReference type="ARBA" id="ARBA00022989"/>
    </source>
</evidence>
<dbReference type="Gene3D" id="1.10.3810.10">
    <property type="entry name" value="Biosynthetic peptidoglycan transglycosylase-like"/>
    <property type="match status" value="1"/>
</dbReference>
<evidence type="ECO:0000256" key="5">
    <source>
        <dbReference type="ARBA" id="ARBA00022676"/>
    </source>
</evidence>
<reference evidence="18 19" key="1">
    <citation type="submission" date="2020-07" db="EMBL/GenBank/DDBJ databases">
        <title>Vallitalea guaymasensis genome.</title>
        <authorList>
            <person name="Postec A."/>
        </authorList>
    </citation>
    <scope>NUCLEOTIDE SEQUENCE [LARGE SCALE GENOMIC DNA]</scope>
    <source>
        <strain evidence="18 19">Ra1766G1</strain>
    </source>
</reference>
<name>A0A8J8SDA9_9FIRM</name>
<dbReference type="UniPathway" id="UPA00219"/>
<dbReference type="KEGG" id="vgu:HYG85_17485"/>
<keyword evidence="9" id="KW-0735">Signal-anchor</keyword>
<keyword evidence="7" id="KW-0812">Transmembrane</keyword>
<dbReference type="SUPFAM" id="SSF53955">
    <property type="entry name" value="Lysozyme-like"/>
    <property type="match status" value="1"/>
</dbReference>
<dbReference type="OrthoDB" id="9766909at2"/>
<dbReference type="InterPro" id="IPR036950">
    <property type="entry name" value="PBP_transglycosylase"/>
</dbReference>
<evidence type="ECO:0000256" key="6">
    <source>
        <dbReference type="ARBA" id="ARBA00022679"/>
    </source>
</evidence>
<dbReference type="PANTHER" id="PTHR32282">
    <property type="entry name" value="BINDING PROTEIN TRANSPEPTIDASE, PUTATIVE-RELATED"/>
    <property type="match status" value="1"/>
</dbReference>
<keyword evidence="19" id="KW-1185">Reference proteome</keyword>
<evidence type="ECO:0000256" key="15">
    <source>
        <dbReference type="ARBA" id="ARBA00044770"/>
    </source>
</evidence>
<keyword evidence="8" id="KW-0133">Cell shape</keyword>
<comment type="subcellular location">
    <subcellularLocation>
        <location evidence="1">Cell membrane</location>
        <topology evidence="1">Single-pass type II membrane protein</topology>
    </subcellularLocation>
</comment>
<dbReference type="GO" id="GO:0030288">
    <property type="term" value="C:outer membrane-bounded periplasmic space"/>
    <property type="evidence" value="ECO:0007669"/>
    <property type="project" value="TreeGrafter"/>
</dbReference>
<evidence type="ECO:0000256" key="2">
    <source>
        <dbReference type="ARBA" id="ARBA00004752"/>
    </source>
</evidence>
<dbReference type="GO" id="GO:0008360">
    <property type="term" value="P:regulation of cell shape"/>
    <property type="evidence" value="ECO:0007669"/>
    <property type="project" value="UniProtKB-KW"/>
</dbReference>
<evidence type="ECO:0000256" key="9">
    <source>
        <dbReference type="ARBA" id="ARBA00022968"/>
    </source>
</evidence>
<evidence type="ECO:0000256" key="8">
    <source>
        <dbReference type="ARBA" id="ARBA00022960"/>
    </source>
</evidence>
<evidence type="ECO:0000256" key="14">
    <source>
        <dbReference type="ARBA" id="ARBA00023316"/>
    </source>
</evidence>
<proteinExistence type="predicted"/>
<keyword evidence="5" id="KW-0328">Glycosyltransferase</keyword>
<keyword evidence="10" id="KW-0573">Peptidoglycan synthesis</keyword>
<dbReference type="InterPro" id="IPR001264">
    <property type="entry name" value="Glyco_trans_51"/>
</dbReference>
<dbReference type="InterPro" id="IPR050396">
    <property type="entry name" value="Glycosyltr_51/Transpeptidase"/>
</dbReference>
<keyword evidence="12" id="KW-0472">Membrane</keyword>
<evidence type="ECO:0000256" key="16">
    <source>
        <dbReference type="ARBA" id="ARBA00049902"/>
    </source>
</evidence>
<evidence type="ECO:0000256" key="1">
    <source>
        <dbReference type="ARBA" id="ARBA00004401"/>
    </source>
</evidence>
<dbReference type="Proteomes" id="UP000677305">
    <property type="component" value="Chromosome"/>
</dbReference>
<evidence type="ECO:0000313" key="19">
    <source>
        <dbReference type="Proteomes" id="UP000677305"/>
    </source>
</evidence>
<dbReference type="Pfam" id="PF00912">
    <property type="entry name" value="Transgly"/>
    <property type="match status" value="1"/>
</dbReference>
<keyword evidence="13" id="KW-0046">Antibiotic resistance</keyword>
<dbReference type="GO" id="GO:0071555">
    <property type="term" value="P:cell wall organization"/>
    <property type="evidence" value="ECO:0007669"/>
    <property type="project" value="UniProtKB-KW"/>
</dbReference>
<evidence type="ECO:0000256" key="4">
    <source>
        <dbReference type="ARBA" id="ARBA00022475"/>
    </source>
</evidence>
<protein>
    <recommendedName>
        <fullName evidence="3">Penicillin-binding protein 1A</fullName>
        <ecNumber evidence="15">2.4.99.28</ecNumber>
    </recommendedName>
</protein>
<keyword evidence="6" id="KW-0808">Transferase</keyword>
<keyword evidence="14" id="KW-0961">Cell wall biogenesis/degradation</keyword>
<dbReference type="AlphaFoldDB" id="A0A8J8SDA9"/>
<evidence type="ECO:0000313" key="18">
    <source>
        <dbReference type="EMBL" id="QUH30607.1"/>
    </source>
</evidence>
<sequence length="218" mass="24953">MKNFLKKSLAIFGILFLMVLTYSQFYNPSNENYTLDHSLKTQISSRTSNYVELDKLPKNLINATIAMEDKRFYRHGGFDILAIMRAAIMDIKEGRFAQGGSTITQQLAKNLFLSRQKSLTRKFHEIIIASKLERMFTKEDILEMYLNIIYYGAGAHGVNDASNVFFSKNVSNLTLEECAMLAGLPQAPSRYNPVEHMETAKKRQKIVMSVMLKNGYIR</sequence>
<dbReference type="InterPro" id="IPR023346">
    <property type="entry name" value="Lysozyme-like_dom_sf"/>
</dbReference>
<dbReference type="GO" id="GO:0005886">
    <property type="term" value="C:plasma membrane"/>
    <property type="evidence" value="ECO:0007669"/>
    <property type="project" value="UniProtKB-SubCell"/>
</dbReference>
<evidence type="ECO:0000256" key="3">
    <source>
        <dbReference type="ARBA" id="ARBA00018638"/>
    </source>
</evidence>
<accession>A0A8J8SDA9</accession>
<feature type="domain" description="Glycosyl transferase family 51" evidence="17">
    <location>
        <begin position="42"/>
        <end position="211"/>
    </location>
</feature>
<dbReference type="FunFam" id="1.10.3810.10:FF:000003">
    <property type="entry name" value="Penicillin-binding protein 1a"/>
    <property type="match status" value="1"/>
</dbReference>
<comment type="pathway">
    <text evidence="2">Cell wall biogenesis; peptidoglycan biosynthesis.</text>
</comment>
<keyword evidence="4" id="KW-1003">Cell membrane</keyword>
<comment type="catalytic activity">
    <reaction evidence="16">
        <text>[GlcNAc-(1-&gt;4)-Mur2Ac(oyl-L-Ala-gamma-D-Glu-L-Lys-D-Ala-D-Ala)](n)-di-trans,octa-cis-undecaprenyl diphosphate + beta-D-GlcNAc-(1-&gt;4)-Mur2Ac(oyl-L-Ala-gamma-D-Glu-L-Lys-D-Ala-D-Ala)-di-trans,octa-cis-undecaprenyl diphosphate = [GlcNAc-(1-&gt;4)-Mur2Ac(oyl-L-Ala-gamma-D-Glu-L-Lys-D-Ala-D-Ala)](n+1)-di-trans,octa-cis-undecaprenyl diphosphate + di-trans,octa-cis-undecaprenyl diphosphate + H(+)</text>
        <dbReference type="Rhea" id="RHEA:23708"/>
        <dbReference type="Rhea" id="RHEA-COMP:9602"/>
        <dbReference type="Rhea" id="RHEA-COMP:9603"/>
        <dbReference type="ChEBI" id="CHEBI:15378"/>
        <dbReference type="ChEBI" id="CHEBI:58405"/>
        <dbReference type="ChEBI" id="CHEBI:60033"/>
        <dbReference type="ChEBI" id="CHEBI:78435"/>
        <dbReference type="EC" id="2.4.99.28"/>
    </reaction>
</comment>
<dbReference type="GO" id="GO:0009252">
    <property type="term" value="P:peptidoglycan biosynthetic process"/>
    <property type="evidence" value="ECO:0007669"/>
    <property type="project" value="UniProtKB-UniPathway"/>
</dbReference>
<keyword evidence="11" id="KW-1133">Transmembrane helix</keyword>
<dbReference type="RefSeq" id="WP_113674333.1">
    <property type="nucleotide sequence ID" value="NZ_CAJXUH010000001.1"/>
</dbReference>
<gene>
    <name evidence="18" type="ORF">HYG85_17485</name>
</gene>
<dbReference type="GO" id="GO:0008955">
    <property type="term" value="F:peptidoglycan glycosyltransferase activity"/>
    <property type="evidence" value="ECO:0007669"/>
    <property type="project" value="UniProtKB-EC"/>
</dbReference>
<organism evidence="18 19">
    <name type="scientific">Vallitalea guaymasensis</name>
    <dbReference type="NCBI Taxonomy" id="1185412"/>
    <lineage>
        <taxon>Bacteria</taxon>
        <taxon>Bacillati</taxon>
        <taxon>Bacillota</taxon>
        <taxon>Clostridia</taxon>
        <taxon>Lachnospirales</taxon>
        <taxon>Vallitaleaceae</taxon>
        <taxon>Vallitalea</taxon>
    </lineage>
</organism>